<evidence type="ECO:0000259" key="1">
    <source>
        <dbReference type="PROSITE" id="PS50181"/>
    </source>
</evidence>
<dbReference type="AlphaFoldDB" id="A0AAN7W998"/>
<dbReference type="InterPro" id="IPR001810">
    <property type="entry name" value="F-box_dom"/>
</dbReference>
<protein>
    <recommendedName>
        <fullName evidence="1">F-box domain-containing protein</fullName>
    </recommendedName>
</protein>
<proteinExistence type="predicted"/>
<dbReference type="Proteomes" id="UP001310594">
    <property type="component" value="Unassembled WGS sequence"/>
</dbReference>
<gene>
    <name evidence="2" type="ORF">LTR97_007456</name>
</gene>
<dbReference type="PROSITE" id="PS50181">
    <property type="entry name" value="FBOX"/>
    <property type="match status" value="1"/>
</dbReference>
<dbReference type="EMBL" id="JAVRQU010000011">
    <property type="protein sequence ID" value="KAK5697319.1"/>
    <property type="molecule type" value="Genomic_DNA"/>
</dbReference>
<name>A0AAN7W998_9PEZI</name>
<comment type="caution">
    <text evidence="2">The sequence shown here is derived from an EMBL/GenBank/DDBJ whole genome shotgun (WGS) entry which is preliminary data.</text>
</comment>
<evidence type="ECO:0000313" key="2">
    <source>
        <dbReference type="EMBL" id="KAK5697319.1"/>
    </source>
</evidence>
<accession>A0AAN7W998</accession>
<feature type="domain" description="F-box" evidence="1">
    <location>
        <begin position="51"/>
        <end position="100"/>
    </location>
</feature>
<organism evidence="2 3">
    <name type="scientific">Elasticomyces elasticus</name>
    <dbReference type="NCBI Taxonomy" id="574655"/>
    <lineage>
        <taxon>Eukaryota</taxon>
        <taxon>Fungi</taxon>
        <taxon>Dikarya</taxon>
        <taxon>Ascomycota</taxon>
        <taxon>Pezizomycotina</taxon>
        <taxon>Dothideomycetes</taxon>
        <taxon>Dothideomycetidae</taxon>
        <taxon>Mycosphaerellales</taxon>
        <taxon>Teratosphaeriaceae</taxon>
        <taxon>Elasticomyces</taxon>
    </lineage>
</organism>
<evidence type="ECO:0000313" key="3">
    <source>
        <dbReference type="Proteomes" id="UP001310594"/>
    </source>
</evidence>
<reference evidence="2" key="1">
    <citation type="submission" date="2023-08" db="EMBL/GenBank/DDBJ databases">
        <title>Black Yeasts Isolated from many extreme environments.</title>
        <authorList>
            <person name="Coleine C."/>
            <person name="Stajich J.E."/>
            <person name="Selbmann L."/>
        </authorList>
    </citation>
    <scope>NUCLEOTIDE SEQUENCE</scope>
    <source>
        <strain evidence="2">CCFEE 5810</strain>
    </source>
</reference>
<sequence length="315" mass="36240">MNFCLADLVHCDTTGVPSSSTSPHPLRRSINPSSILIAITDLPKTPTAETKAPIERLPTDVWWQLAKLISLKDLSNLRLVSRRVEHEIHQPYIDQRFQTVTIDALHPRNKHPIWQQEPEKMVRDGQWTKEPVTPNTCKDESYAPLTSLASFANLKTLCIGGVFHDWLDQHFAIDAVKHVVAAKRIKIKHLELVYIKLDVGELEKLIAAFGPSVQKLVLDISRGKDWLDLFRMLRTRKLHSLEIEFLAGREVLSRRPGHARRHEPSFPRCRKWVGRKHRRERYVMSDGDFVASGKKAVEAGLKRAIQWWEAEYPKP</sequence>